<keyword evidence="2" id="KW-1185">Reference proteome</keyword>
<dbReference type="Proteomes" id="UP001305174">
    <property type="component" value="Segment"/>
</dbReference>
<dbReference type="EMBL" id="OR575930">
    <property type="protein sequence ID" value="WOZ57538.1"/>
    <property type="molecule type" value="Genomic_DNA"/>
</dbReference>
<name>A0AAX4G7U6_9CAUD</name>
<evidence type="ECO:0000313" key="2">
    <source>
        <dbReference type="Proteomes" id="UP001305174"/>
    </source>
</evidence>
<proteinExistence type="predicted"/>
<organism evidence="1 2">
    <name type="scientific">Pseudomonas phage vB_PseuGesM_254</name>
    <dbReference type="NCBI Taxonomy" id="3092638"/>
    <lineage>
        <taxon>Viruses</taxon>
        <taxon>Duplodnaviria</taxon>
        <taxon>Heunggongvirae</taxon>
        <taxon>Uroviricota</taxon>
        <taxon>Caudoviricetes</taxon>
        <taxon>Vandenendeviridae</taxon>
        <taxon>Chemalvirus</taxon>
        <taxon>Chemalvirus PseuGes254</taxon>
    </lineage>
</organism>
<sequence>MKVGTVFVVRPLDQIEASGGNTDDLFEGQEFVVTTVYTELGIIYCGDIERFTIEKDKSGLNWETFFTVKESAE</sequence>
<evidence type="ECO:0008006" key="3">
    <source>
        <dbReference type="Google" id="ProtNLM"/>
    </source>
</evidence>
<accession>A0AAX4G7U6</accession>
<reference evidence="2" key="1">
    <citation type="submission" date="2024-05" db="EMBL/GenBank/DDBJ databases">
        <authorList>
            <person name="Tikunov A.Y."/>
            <person name="Morozova V.V."/>
            <person name="Kozlova Y.N."/>
            <person name="Tikunova N.V."/>
            <person name="Babkin I.V."/>
        </authorList>
    </citation>
    <scope>NUCLEOTIDE SEQUENCE [LARGE SCALE GENOMIC DNA]</scope>
</reference>
<protein>
    <recommendedName>
        <fullName evidence="3">Phage protein</fullName>
    </recommendedName>
</protein>
<evidence type="ECO:0000313" key="1">
    <source>
        <dbReference type="EMBL" id="WOZ57538.1"/>
    </source>
</evidence>